<gene>
    <name evidence="1" type="ORF">CAEBREN_10393</name>
</gene>
<accession>G0NAZ8</accession>
<sequence>MRKNDRSLQMPQQNLRGGYDFEYENGKVRNCKRDAYQVVKGCLYYRHSREISCTVHTKNQISISYTALDETFNELAYEFKAVSDPHRLVINQKSSVSKNTSLGHQQRYLRRMGYAVKIKRVESFKQTLVVGSVEVMKKLERRHKT</sequence>
<keyword evidence="2" id="KW-1185">Reference proteome</keyword>
<reference evidence="2" key="1">
    <citation type="submission" date="2011-07" db="EMBL/GenBank/DDBJ databases">
        <authorList>
            <consortium name="Caenorhabditis brenneri Sequencing and Analysis Consortium"/>
            <person name="Wilson R.K."/>
        </authorList>
    </citation>
    <scope>NUCLEOTIDE SEQUENCE [LARGE SCALE GENOMIC DNA]</scope>
    <source>
        <strain evidence="2">PB2801</strain>
    </source>
</reference>
<evidence type="ECO:0000313" key="1">
    <source>
        <dbReference type="EMBL" id="EGT56717.1"/>
    </source>
</evidence>
<dbReference type="InParanoid" id="G0NAZ8"/>
<name>G0NAZ8_CAEBE</name>
<dbReference type="AlphaFoldDB" id="G0NAZ8"/>
<proteinExistence type="predicted"/>
<evidence type="ECO:0000313" key="2">
    <source>
        <dbReference type="Proteomes" id="UP000008068"/>
    </source>
</evidence>
<dbReference type="HOGENOM" id="CLU_1788542_0_0_1"/>
<organism evidence="2">
    <name type="scientific">Caenorhabditis brenneri</name>
    <name type="common">Nematode worm</name>
    <dbReference type="NCBI Taxonomy" id="135651"/>
    <lineage>
        <taxon>Eukaryota</taxon>
        <taxon>Metazoa</taxon>
        <taxon>Ecdysozoa</taxon>
        <taxon>Nematoda</taxon>
        <taxon>Chromadorea</taxon>
        <taxon>Rhabditida</taxon>
        <taxon>Rhabditina</taxon>
        <taxon>Rhabditomorpha</taxon>
        <taxon>Rhabditoidea</taxon>
        <taxon>Rhabditidae</taxon>
        <taxon>Peloderinae</taxon>
        <taxon>Caenorhabditis</taxon>
    </lineage>
</organism>
<dbReference type="Proteomes" id="UP000008068">
    <property type="component" value="Unassembled WGS sequence"/>
</dbReference>
<protein>
    <submittedName>
        <fullName evidence="1">Uncharacterized protein</fullName>
    </submittedName>
</protein>
<dbReference type="EMBL" id="GL379856">
    <property type="protein sequence ID" value="EGT56717.1"/>
    <property type="molecule type" value="Genomic_DNA"/>
</dbReference>